<feature type="binding site" evidence="14">
    <location>
        <begin position="377"/>
        <end position="384"/>
    </location>
    <ligand>
        <name>ATP</name>
        <dbReference type="ChEBI" id="CHEBI:30616"/>
    </ligand>
</feature>
<dbReference type="Gene3D" id="1.10.10.10">
    <property type="entry name" value="Winged helix-like DNA-binding domain superfamily/Winged helix DNA-binding domain"/>
    <property type="match status" value="1"/>
</dbReference>
<dbReference type="Pfam" id="PF17854">
    <property type="entry name" value="FtsK_alpha"/>
    <property type="match status" value="1"/>
</dbReference>
<dbReference type="InterPro" id="IPR003593">
    <property type="entry name" value="AAA+_ATPase"/>
</dbReference>
<feature type="transmembrane region" description="Helical" evidence="15">
    <location>
        <begin position="95"/>
        <end position="114"/>
    </location>
</feature>
<evidence type="ECO:0000256" key="13">
    <source>
        <dbReference type="ARBA" id="ARBA00025923"/>
    </source>
</evidence>
<dbReference type="InterPro" id="IPR002543">
    <property type="entry name" value="FtsK_dom"/>
</dbReference>
<dbReference type="InterPro" id="IPR041027">
    <property type="entry name" value="FtsK_alpha"/>
</dbReference>
<dbReference type="Proteomes" id="UP000199602">
    <property type="component" value="Unassembled WGS sequence"/>
</dbReference>
<evidence type="ECO:0000256" key="15">
    <source>
        <dbReference type="SAM" id="Phobius"/>
    </source>
</evidence>
<dbReference type="Gene3D" id="3.40.50.300">
    <property type="entry name" value="P-loop containing nucleotide triphosphate hydrolases"/>
    <property type="match status" value="1"/>
</dbReference>
<keyword evidence="8 14" id="KW-0067">ATP-binding</keyword>
<dbReference type="GO" id="GO:0051301">
    <property type="term" value="P:cell division"/>
    <property type="evidence" value="ECO:0007669"/>
    <property type="project" value="UniProtKB-KW"/>
</dbReference>
<evidence type="ECO:0000256" key="1">
    <source>
        <dbReference type="ARBA" id="ARBA00004651"/>
    </source>
</evidence>
<dbReference type="GO" id="GO:0007059">
    <property type="term" value="P:chromosome segregation"/>
    <property type="evidence" value="ECO:0007669"/>
    <property type="project" value="UniProtKB-KW"/>
</dbReference>
<dbReference type="PROSITE" id="PS50901">
    <property type="entry name" value="FTSK"/>
    <property type="match status" value="1"/>
</dbReference>
<keyword evidence="12" id="KW-0131">Cell cycle</keyword>
<evidence type="ECO:0000259" key="16">
    <source>
        <dbReference type="PROSITE" id="PS50901"/>
    </source>
</evidence>
<evidence type="ECO:0000256" key="5">
    <source>
        <dbReference type="ARBA" id="ARBA00022692"/>
    </source>
</evidence>
<keyword evidence="18" id="KW-1185">Reference proteome</keyword>
<evidence type="ECO:0000313" key="18">
    <source>
        <dbReference type="Proteomes" id="UP000199602"/>
    </source>
</evidence>
<gene>
    <name evidence="17" type="ORF">SAMN04488516_101289</name>
</gene>
<dbReference type="STRING" id="206665.SAMN04488516_101289"/>
<dbReference type="InterPro" id="IPR025199">
    <property type="entry name" value="FtsK_4TM"/>
</dbReference>
<dbReference type="OrthoDB" id="9807790at2"/>
<dbReference type="EMBL" id="FNIN01000001">
    <property type="protein sequence ID" value="SDN28807.1"/>
    <property type="molecule type" value="Genomic_DNA"/>
</dbReference>
<dbReference type="AlphaFoldDB" id="A0A1H0A5S3"/>
<evidence type="ECO:0000256" key="10">
    <source>
        <dbReference type="ARBA" id="ARBA00023125"/>
    </source>
</evidence>
<dbReference type="InterPro" id="IPR050206">
    <property type="entry name" value="FtsK/SpoIIIE/SftA"/>
</dbReference>
<keyword evidence="5 15" id="KW-0812">Transmembrane</keyword>
<dbReference type="PANTHER" id="PTHR22683">
    <property type="entry name" value="SPORULATION PROTEIN RELATED"/>
    <property type="match status" value="1"/>
</dbReference>
<keyword evidence="6 14" id="KW-0547">Nucleotide-binding</keyword>
<dbReference type="SMART" id="SM00382">
    <property type="entry name" value="AAA"/>
    <property type="match status" value="1"/>
</dbReference>
<evidence type="ECO:0000256" key="7">
    <source>
        <dbReference type="ARBA" id="ARBA00022829"/>
    </source>
</evidence>
<evidence type="ECO:0000256" key="2">
    <source>
        <dbReference type="ARBA" id="ARBA00006474"/>
    </source>
</evidence>
<evidence type="ECO:0000256" key="9">
    <source>
        <dbReference type="ARBA" id="ARBA00022989"/>
    </source>
</evidence>
<keyword evidence="10" id="KW-0238">DNA-binding</keyword>
<organism evidence="17 18">
    <name type="scientific">Desulfonauticus submarinus</name>
    <dbReference type="NCBI Taxonomy" id="206665"/>
    <lineage>
        <taxon>Bacteria</taxon>
        <taxon>Pseudomonadati</taxon>
        <taxon>Thermodesulfobacteriota</taxon>
        <taxon>Desulfovibrionia</taxon>
        <taxon>Desulfovibrionales</taxon>
        <taxon>Desulfonauticaceae</taxon>
        <taxon>Desulfonauticus</taxon>
    </lineage>
</organism>
<dbReference type="Pfam" id="PF09397">
    <property type="entry name" value="FtsK_gamma"/>
    <property type="match status" value="1"/>
</dbReference>
<dbReference type="InterPro" id="IPR036390">
    <property type="entry name" value="WH_DNA-bd_sf"/>
</dbReference>
<feature type="domain" description="FtsK" evidence="16">
    <location>
        <begin position="360"/>
        <end position="549"/>
    </location>
</feature>
<name>A0A1H0A5S3_9BACT</name>
<comment type="subunit">
    <text evidence="13">Homohexamer. Forms a ring that surrounds DNA.</text>
</comment>
<keyword evidence="11 15" id="KW-0472">Membrane</keyword>
<keyword evidence="7" id="KW-0159">Chromosome partition</keyword>
<evidence type="ECO:0000256" key="4">
    <source>
        <dbReference type="ARBA" id="ARBA00022618"/>
    </source>
</evidence>
<dbReference type="GO" id="GO:0005524">
    <property type="term" value="F:ATP binding"/>
    <property type="evidence" value="ECO:0007669"/>
    <property type="project" value="UniProtKB-UniRule"/>
</dbReference>
<evidence type="ECO:0000256" key="11">
    <source>
        <dbReference type="ARBA" id="ARBA00023136"/>
    </source>
</evidence>
<protein>
    <submittedName>
        <fullName evidence="17">DNA translocase FtsK</fullName>
    </submittedName>
</protein>
<dbReference type="SUPFAM" id="SSF52540">
    <property type="entry name" value="P-loop containing nucleoside triphosphate hydrolases"/>
    <property type="match status" value="1"/>
</dbReference>
<proteinExistence type="inferred from homology"/>
<evidence type="ECO:0000256" key="14">
    <source>
        <dbReference type="PROSITE-ProRule" id="PRU00289"/>
    </source>
</evidence>
<keyword evidence="4" id="KW-0132">Cell division</keyword>
<feature type="transmembrane region" description="Helical" evidence="15">
    <location>
        <begin position="12"/>
        <end position="30"/>
    </location>
</feature>
<keyword evidence="9 15" id="KW-1133">Transmembrane helix</keyword>
<dbReference type="Pfam" id="PF01580">
    <property type="entry name" value="FtsK_SpoIIIE"/>
    <property type="match status" value="1"/>
</dbReference>
<accession>A0A1H0A5S3</accession>
<reference evidence="17 18" key="1">
    <citation type="submission" date="2016-10" db="EMBL/GenBank/DDBJ databases">
        <authorList>
            <person name="de Groot N.N."/>
        </authorList>
    </citation>
    <scope>NUCLEOTIDE SEQUENCE [LARGE SCALE GENOMIC DNA]</scope>
    <source>
        <strain evidence="17 18">DSM 15269</strain>
    </source>
</reference>
<dbReference type="SUPFAM" id="SSF46785">
    <property type="entry name" value="Winged helix' DNA-binding domain"/>
    <property type="match status" value="1"/>
</dbReference>
<dbReference type="Gene3D" id="3.30.980.40">
    <property type="match status" value="1"/>
</dbReference>
<dbReference type="Pfam" id="PF13491">
    <property type="entry name" value="FtsK_4TM"/>
    <property type="match status" value="1"/>
</dbReference>
<dbReference type="PANTHER" id="PTHR22683:SF41">
    <property type="entry name" value="DNA TRANSLOCASE FTSK"/>
    <property type="match status" value="1"/>
</dbReference>
<dbReference type="SMART" id="SM00843">
    <property type="entry name" value="Ftsk_gamma"/>
    <property type="match status" value="1"/>
</dbReference>
<dbReference type="GO" id="GO:0003677">
    <property type="term" value="F:DNA binding"/>
    <property type="evidence" value="ECO:0007669"/>
    <property type="project" value="UniProtKB-KW"/>
</dbReference>
<dbReference type="InterPro" id="IPR018541">
    <property type="entry name" value="Ftsk_gamma"/>
</dbReference>
<feature type="transmembrane region" description="Helical" evidence="15">
    <location>
        <begin position="142"/>
        <end position="163"/>
    </location>
</feature>
<evidence type="ECO:0000256" key="12">
    <source>
        <dbReference type="ARBA" id="ARBA00023306"/>
    </source>
</evidence>
<sequence>MGEKKLFKEAGVIFLIAFTILLVISLLTYSPKDPSFTSSGFINLKVNNKAGLVGAYLAGLLFDLFGLGAFIFVPILFFLIFLILKGHKYFYTWRWISLICLCFCIFTWLCYPYLKTFSFHSISGGGFIGQYLYYFLNHYLKFWGGIIILSTFTIVSVQCTFNFSWLSLFKKLVPTEENGDNFIPQNLPKSKSLSKIKTVKKKVKQDIIESKVNKEQKYLVNSNLKLPDINLLKDVPKQKSSFSSEHLKDLSQKVQQCLEHFGIQGEVEKVTPGPVVSMLEFKPAPGIKVSRIANLSDDLALNLKSSRVRIIAPLPKKDTVGIEIPNPTREYVYLKEILASKVFDIKSNALPLALGKDIQGRPIVVDLAKMPHLLVAGATGAGKSVCLNSFLLSLLFAHPPKSLRLLLIDPKRIELSVYNNLPHLVHPVVTESGLAKVALEWAVAEMEQRYELMAQLGVRNIQTYNQKVEQEDAELPYLVVIIDEMADLMLTGGKEVETSIVRLAQLARAAGIHIILATQRPSVDVVTGIIKANFPARIAFQVSSKHDSRTILDSNGAEYLLGMGDMLFKSSGGELKRVHGAYVGEEDIGRIVEFWQKKQPTQYLIDFQNWKTAQTETELENGRNDIIDDPKYSEAVKYAIENGKVSISLIQRRFRIGFNKAALFIEQMEKDGIIGPQEGSKPRRVLISK</sequence>
<dbReference type="InterPro" id="IPR027417">
    <property type="entry name" value="P-loop_NTPase"/>
</dbReference>
<evidence type="ECO:0000256" key="8">
    <source>
        <dbReference type="ARBA" id="ARBA00022840"/>
    </source>
</evidence>
<evidence type="ECO:0000313" key="17">
    <source>
        <dbReference type="EMBL" id="SDN28807.1"/>
    </source>
</evidence>
<dbReference type="RefSeq" id="WP_092062264.1">
    <property type="nucleotide sequence ID" value="NZ_FNIN01000001.1"/>
</dbReference>
<keyword evidence="3" id="KW-1003">Cell membrane</keyword>
<comment type="similarity">
    <text evidence="2">Belongs to the FtsK/SpoIIIE/SftA family.</text>
</comment>
<evidence type="ECO:0000256" key="6">
    <source>
        <dbReference type="ARBA" id="ARBA00022741"/>
    </source>
</evidence>
<dbReference type="GO" id="GO:0005886">
    <property type="term" value="C:plasma membrane"/>
    <property type="evidence" value="ECO:0007669"/>
    <property type="project" value="UniProtKB-SubCell"/>
</dbReference>
<comment type="subcellular location">
    <subcellularLocation>
        <location evidence="1">Cell membrane</location>
        <topology evidence="1">Multi-pass membrane protein</topology>
    </subcellularLocation>
</comment>
<evidence type="ECO:0000256" key="3">
    <source>
        <dbReference type="ARBA" id="ARBA00022475"/>
    </source>
</evidence>
<dbReference type="InterPro" id="IPR036388">
    <property type="entry name" value="WH-like_DNA-bd_sf"/>
</dbReference>
<feature type="transmembrane region" description="Helical" evidence="15">
    <location>
        <begin position="50"/>
        <end position="83"/>
    </location>
</feature>